<sequence>MNEAREGRPDQLDGVQGMFSFFFFPNMPLAVNSPGFLAAELSHLIFVVLGFEAGSEEAKMCRRLKKDKSLQLLDAPTAYMLGPPKLRFKLRCCAVRHKYLRMLAKLSLEGSSELMLAGHRYPRNAIRTISTPLRIS</sequence>
<dbReference type="AlphaFoldDB" id="A0A428PVP6"/>
<accession>A0A428PVP6</accession>
<keyword evidence="2" id="KW-1185">Reference proteome</keyword>
<evidence type="ECO:0000313" key="2">
    <source>
        <dbReference type="Proteomes" id="UP000288168"/>
    </source>
</evidence>
<organism evidence="1 2">
    <name type="scientific">Fusarium duplospermum</name>
    <dbReference type="NCBI Taxonomy" id="1325734"/>
    <lineage>
        <taxon>Eukaryota</taxon>
        <taxon>Fungi</taxon>
        <taxon>Dikarya</taxon>
        <taxon>Ascomycota</taxon>
        <taxon>Pezizomycotina</taxon>
        <taxon>Sordariomycetes</taxon>
        <taxon>Hypocreomycetidae</taxon>
        <taxon>Hypocreales</taxon>
        <taxon>Nectriaceae</taxon>
        <taxon>Fusarium</taxon>
        <taxon>Fusarium solani species complex</taxon>
    </lineage>
</organism>
<protein>
    <submittedName>
        <fullName evidence="1">Uncharacterized protein</fullName>
    </submittedName>
</protein>
<comment type="caution">
    <text evidence="1">The sequence shown here is derived from an EMBL/GenBank/DDBJ whole genome shotgun (WGS) entry which is preliminary data.</text>
</comment>
<evidence type="ECO:0000313" key="1">
    <source>
        <dbReference type="EMBL" id="RSL57072.1"/>
    </source>
</evidence>
<proteinExistence type="predicted"/>
<reference evidence="1 2" key="1">
    <citation type="submission" date="2017-06" db="EMBL/GenBank/DDBJ databases">
        <title>Comparative genomic analysis of Ambrosia Fusariam Clade fungi.</title>
        <authorList>
            <person name="Stajich J.E."/>
            <person name="Carrillo J."/>
            <person name="Kijimoto T."/>
            <person name="Eskalen A."/>
            <person name="O'Donnell K."/>
            <person name="Kasson M."/>
        </authorList>
    </citation>
    <scope>NUCLEOTIDE SEQUENCE [LARGE SCALE GENOMIC DNA]</scope>
    <source>
        <strain evidence="1 2">NRRL62584</strain>
    </source>
</reference>
<dbReference type="Proteomes" id="UP000288168">
    <property type="component" value="Unassembled WGS sequence"/>
</dbReference>
<gene>
    <name evidence="1" type="ORF">CEP54_008462</name>
</gene>
<name>A0A428PVP6_9HYPO</name>
<dbReference type="EMBL" id="NKCI01000085">
    <property type="protein sequence ID" value="RSL57072.1"/>
    <property type="molecule type" value="Genomic_DNA"/>
</dbReference>